<dbReference type="PANTHER" id="PTHR13445:SF3">
    <property type="entry name" value="U5 SMALL NUCLEAR RIBONUCLEOPROTEIN TSSC4"/>
    <property type="match status" value="1"/>
</dbReference>
<protein>
    <recommendedName>
        <fullName evidence="9">U5 small nuclear ribonucleoprotein TSSC4</fullName>
    </recommendedName>
</protein>
<evidence type="ECO:0000256" key="2">
    <source>
        <dbReference type="ARBA" id="ARBA00004496"/>
    </source>
</evidence>
<evidence type="ECO:0000313" key="11">
    <source>
        <dbReference type="EMBL" id="KOB75761.1"/>
    </source>
</evidence>
<comment type="subcellular location">
    <subcellularLocation>
        <location evidence="2">Cytoplasm</location>
    </subcellularLocation>
    <subcellularLocation>
        <location evidence="1">Nucleus</location>
    </subcellularLocation>
</comment>
<evidence type="ECO:0000256" key="10">
    <source>
        <dbReference type="ARBA" id="ARBA00045970"/>
    </source>
</evidence>
<keyword evidence="5" id="KW-0507">mRNA processing</keyword>
<dbReference type="AlphaFoldDB" id="A0A0L7LKP5"/>
<accession>A0A0L7LKP5</accession>
<evidence type="ECO:0000256" key="3">
    <source>
        <dbReference type="ARBA" id="ARBA00010362"/>
    </source>
</evidence>
<evidence type="ECO:0000256" key="9">
    <source>
        <dbReference type="ARBA" id="ARBA00035304"/>
    </source>
</evidence>
<keyword evidence="6" id="KW-0747">Spliceosome</keyword>
<organism evidence="11 12">
    <name type="scientific">Operophtera brumata</name>
    <name type="common">Winter moth</name>
    <name type="synonym">Phalaena brumata</name>
    <dbReference type="NCBI Taxonomy" id="104452"/>
    <lineage>
        <taxon>Eukaryota</taxon>
        <taxon>Metazoa</taxon>
        <taxon>Ecdysozoa</taxon>
        <taxon>Arthropoda</taxon>
        <taxon>Hexapoda</taxon>
        <taxon>Insecta</taxon>
        <taxon>Pterygota</taxon>
        <taxon>Neoptera</taxon>
        <taxon>Endopterygota</taxon>
        <taxon>Lepidoptera</taxon>
        <taxon>Glossata</taxon>
        <taxon>Ditrysia</taxon>
        <taxon>Geometroidea</taxon>
        <taxon>Geometridae</taxon>
        <taxon>Larentiinae</taxon>
        <taxon>Operophtera</taxon>
    </lineage>
</organism>
<dbReference type="EMBL" id="JTDY01000821">
    <property type="protein sequence ID" value="KOB75761.1"/>
    <property type="molecule type" value="Genomic_DNA"/>
</dbReference>
<evidence type="ECO:0000256" key="6">
    <source>
        <dbReference type="ARBA" id="ARBA00022728"/>
    </source>
</evidence>
<sequence>MSSYLERQKSLFNTLKDAEDQYSFSKSNKVDNPPNYGEVDRRTYRKLKHEMKQFRGKESIYKRPEANMRDCLRAKTIPDYIKNPKKWMYYSLEDVTPEQMSDKTNTATALALMQKLEEQEAKTEMDVDSDDAVFKKPIFQVSSTIRKTATVPEQKAVFKSNKVVMPEYVVGQKALKKKEKLVQKETLKDAPDVKASLVLNHLYEEEDEE</sequence>
<evidence type="ECO:0000256" key="1">
    <source>
        <dbReference type="ARBA" id="ARBA00004123"/>
    </source>
</evidence>
<evidence type="ECO:0000256" key="7">
    <source>
        <dbReference type="ARBA" id="ARBA00023187"/>
    </source>
</evidence>
<keyword evidence="8" id="KW-0539">Nucleus</keyword>
<dbReference type="Proteomes" id="UP000037510">
    <property type="component" value="Unassembled WGS sequence"/>
</dbReference>
<dbReference type="STRING" id="104452.A0A0L7LKP5"/>
<evidence type="ECO:0000313" key="12">
    <source>
        <dbReference type="Proteomes" id="UP000037510"/>
    </source>
</evidence>
<comment type="similarity">
    <text evidence="3">Belongs to the TSSC4 family.</text>
</comment>
<comment type="function">
    <text evidence="10">Protein associated with the U5 snRNP, during its maturation and its post-splicing recycling and which is required for spliceosomal tri-snRNP complex assembly in the nucleus. Has a molecular sequestering activity and transiently hinders SNRNP200 binding sites for constitutive splicing factors that intervene later during the assembly of the spliceosome and splicing. Together with its molecular sequestering activity, may also function as a molecular adapter and placeholder, coordinating the assembly of the U5 snRNP and its association with the U4/U6 di-snRNP.</text>
</comment>
<dbReference type="GO" id="GO:0005737">
    <property type="term" value="C:cytoplasm"/>
    <property type="evidence" value="ECO:0007669"/>
    <property type="project" value="UniProtKB-SubCell"/>
</dbReference>
<dbReference type="GO" id="GO:0008380">
    <property type="term" value="P:RNA splicing"/>
    <property type="evidence" value="ECO:0007669"/>
    <property type="project" value="UniProtKB-KW"/>
</dbReference>
<comment type="caution">
    <text evidence="11">The sequence shown here is derived from an EMBL/GenBank/DDBJ whole genome shotgun (WGS) entry which is preliminary data.</text>
</comment>
<dbReference type="PANTHER" id="PTHR13445">
    <property type="entry name" value="TUMOR SUPPRESSING SUBTRANSFERABLE CANDIDATE 4 TSSC4"/>
    <property type="match status" value="1"/>
</dbReference>
<keyword evidence="7" id="KW-0508">mRNA splicing</keyword>
<dbReference type="Pfam" id="PF15264">
    <property type="entry name" value="TSSC4"/>
    <property type="match status" value="1"/>
</dbReference>
<name>A0A0L7LKP5_OPEBR</name>
<evidence type="ECO:0000256" key="4">
    <source>
        <dbReference type="ARBA" id="ARBA00022490"/>
    </source>
</evidence>
<proteinExistence type="inferred from homology"/>
<dbReference type="InterPro" id="IPR029338">
    <property type="entry name" value="TSSC4"/>
</dbReference>
<keyword evidence="12" id="KW-1185">Reference proteome</keyword>
<dbReference type="GO" id="GO:0005681">
    <property type="term" value="C:spliceosomal complex"/>
    <property type="evidence" value="ECO:0007669"/>
    <property type="project" value="UniProtKB-KW"/>
</dbReference>
<gene>
    <name evidence="11" type="ORF">OBRU01_06961</name>
</gene>
<dbReference type="GO" id="GO:0006397">
    <property type="term" value="P:mRNA processing"/>
    <property type="evidence" value="ECO:0007669"/>
    <property type="project" value="UniProtKB-KW"/>
</dbReference>
<evidence type="ECO:0000256" key="8">
    <source>
        <dbReference type="ARBA" id="ARBA00023242"/>
    </source>
</evidence>
<keyword evidence="4" id="KW-0963">Cytoplasm</keyword>
<evidence type="ECO:0000256" key="5">
    <source>
        <dbReference type="ARBA" id="ARBA00022664"/>
    </source>
</evidence>
<reference evidence="11 12" key="1">
    <citation type="journal article" date="2015" name="Genome Biol. Evol.">
        <title>The genome of winter moth (Operophtera brumata) provides a genomic perspective on sexual dimorphism and phenology.</title>
        <authorList>
            <person name="Derks M.F."/>
            <person name="Smit S."/>
            <person name="Salis L."/>
            <person name="Schijlen E."/>
            <person name="Bossers A."/>
            <person name="Mateman C."/>
            <person name="Pijl A.S."/>
            <person name="de Ridder D."/>
            <person name="Groenen M.A."/>
            <person name="Visser M.E."/>
            <person name="Megens H.J."/>
        </authorList>
    </citation>
    <scope>NUCLEOTIDE SEQUENCE [LARGE SCALE GENOMIC DNA]</scope>
    <source>
        <strain evidence="11">WM2013NL</strain>
        <tissue evidence="11">Head and thorax</tissue>
    </source>
</reference>